<evidence type="ECO:0000256" key="4">
    <source>
        <dbReference type="SAM" id="Phobius"/>
    </source>
</evidence>
<dbReference type="Pfam" id="PF13855">
    <property type="entry name" value="LRR_8"/>
    <property type="match status" value="1"/>
</dbReference>
<name>C3Z9S0_BRAFL</name>
<evidence type="ECO:0000256" key="3">
    <source>
        <dbReference type="SAM" id="MobiDB-lite"/>
    </source>
</evidence>
<keyword evidence="4" id="KW-1133">Transmembrane helix</keyword>
<evidence type="ECO:0008006" key="7">
    <source>
        <dbReference type="Google" id="ProtNLM"/>
    </source>
</evidence>
<feature type="chain" id="PRO_5002934397" description="LRRCT domain-containing protein" evidence="5">
    <location>
        <begin position="22"/>
        <end position="1159"/>
    </location>
</feature>
<feature type="region of interest" description="Disordered" evidence="3">
    <location>
        <begin position="1009"/>
        <end position="1159"/>
    </location>
</feature>
<dbReference type="PROSITE" id="PS51450">
    <property type="entry name" value="LRR"/>
    <property type="match status" value="1"/>
</dbReference>
<feature type="region of interest" description="Disordered" evidence="3">
    <location>
        <begin position="865"/>
        <end position="885"/>
    </location>
</feature>
<feature type="compositionally biased region" description="Polar residues" evidence="3">
    <location>
        <begin position="1050"/>
        <end position="1060"/>
    </location>
</feature>
<dbReference type="PANTHER" id="PTHR43564:SF2">
    <property type="entry name" value="BLR6059 PROTEIN"/>
    <property type="match status" value="1"/>
</dbReference>
<feature type="compositionally biased region" description="Low complexity" evidence="3">
    <location>
        <begin position="1114"/>
        <end position="1127"/>
    </location>
</feature>
<proteinExistence type="predicted"/>
<feature type="compositionally biased region" description="Polar residues" evidence="3">
    <location>
        <begin position="1137"/>
        <end position="1159"/>
    </location>
</feature>
<evidence type="ECO:0000313" key="6">
    <source>
        <dbReference type="EMBL" id="EEN50766.1"/>
    </source>
</evidence>
<feature type="compositionally biased region" description="Low complexity" evidence="3">
    <location>
        <begin position="988"/>
        <end position="997"/>
    </location>
</feature>
<dbReference type="InterPro" id="IPR032675">
    <property type="entry name" value="LRR_dom_sf"/>
</dbReference>
<dbReference type="Gene3D" id="3.80.10.10">
    <property type="entry name" value="Ribonuclease Inhibitor"/>
    <property type="match status" value="1"/>
</dbReference>
<feature type="compositionally biased region" description="Basic and acidic residues" evidence="3">
    <location>
        <begin position="1026"/>
        <end position="1035"/>
    </location>
</feature>
<feature type="transmembrane region" description="Helical" evidence="4">
    <location>
        <begin position="804"/>
        <end position="830"/>
    </location>
</feature>
<keyword evidence="4" id="KW-0812">Transmembrane</keyword>
<dbReference type="InParanoid" id="C3Z9S0"/>
<gene>
    <name evidence="6" type="ORF">BRAFLDRAFT_81224</name>
</gene>
<dbReference type="SUPFAM" id="SSF52058">
    <property type="entry name" value="L domain-like"/>
    <property type="match status" value="1"/>
</dbReference>
<dbReference type="eggNOG" id="KOG0619">
    <property type="taxonomic scope" value="Eukaryota"/>
</dbReference>
<keyword evidence="2" id="KW-0677">Repeat</keyword>
<dbReference type="EMBL" id="GG666600">
    <property type="protein sequence ID" value="EEN50766.1"/>
    <property type="molecule type" value="Genomic_DNA"/>
</dbReference>
<feature type="compositionally biased region" description="Polar residues" evidence="3">
    <location>
        <begin position="842"/>
        <end position="853"/>
    </location>
</feature>
<keyword evidence="1" id="KW-0433">Leucine-rich repeat</keyword>
<evidence type="ECO:0000256" key="1">
    <source>
        <dbReference type="ARBA" id="ARBA00022614"/>
    </source>
</evidence>
<dbReference type="InterPro" id="IPR003591">
    <property type="entry name" value="Leu-rich_rpt_typical-subtyp"/>
</dbReference>
<feature type="region of interest" description="Disordered" evidence="3">
    <location>
        <begin position="931"/>
        <end position="997"/>
    </location>
</feature>
<feature type="region of interest" description="Disordered" evidence="3">
    <location>
        <begin position="839"/>
        <end position="858"/>
    </location>
</feature>
<evidence type="ECO:0000256" key="5">
    <source>
        <dbReference type="SAM" id="SignalP"/>
    </source>
</evidence>
<reference evidence="6" key="1">
    <citation type="journal article" date="2008" name="Nature">
        <title>The amphioxus genome and the evolution of the chordate karyotype.</title>
        <authorList>
            <consortium name="US DOE Joint Genome Institute (JGI-PGF)"/>
            <person name="Putnam N.H."/>
            <person name="Butts T."/>
            <person name="Ferrier D.E.K."/>
            <person name="Furlong R.F."/>
            <person name="Hellsten U."/>
            <person name="Kawashima T."/>
            <person name="Robinson-Rechavi M."/>
            <person name="Shoguchi E."/>
            <person name="Terry A."/>
            <person name="Yu J.-K."/>
            <person name="Benito-Gutierrez E.L."/>
            <person name="Dubchak I."/>
            <person name="Garcia-Fernandez J."/>
            <person name="Gibson-Brown J.J."/>
            <person name="Grigoriev I.V."/>
            <person name="Horton A.C."/>
            <person name="de Jong P.J."/>
            <person name="Jurka J."/>
            <person name="Kapitonov V.V."/>
            <person name="Kohara Y."/>
            <person name="Kuroki Y."/>
            <person name="Lindquist E."/>
            <person name="Lucas S."/>
            <person name="Osoegawa K."/>
            <person name="Pennacchio L.A."/>
            <person name="Salamov A.A."/>
            <person name="Satou Y."/>
            <person name="Sauka-Spengler T."/>
            <person name="Schmutz J."/>
            <person name="Shin-I T."/>
            <person name="Toyoda A."/>
            <person name="Bronner-Fraser M."/>
            <person name="Fujiyama A."/>
            <person name="Holland L.Z."/>
            <person name="Holland P.W.H."/>
            <person name="Satoh N."/>
            <person name="Rokhsar D.S."/>
        </authorList>
    </citation>
    <scope>NUCLEOTIDE SEQUENCE [LARGE SCALE GENOMIC DNA]</scope>
    <source>
        <strain evidence="6">S238N-H82</strain>
        <tissue evidence="6">Testes</tissue>
    </source>
</reference>
<accession>C3Z9S0</accession>
<feature type="signal peptide" evidence="5">
    <location>
        <begin position="1"/>
        <end position="21"/>
    </location>
</feature>
<dbReference type="SMART" id="SM00369">
    <property type="entry name" value="LRR_TYP"/>
    <property type="match status" value="2"/>
</dbReference>
<dbReference type="PANTHER" id="PTHR43564">
    <property type="entry name" value="KYNURENINE FORMAMIDASE-LIKE PROTEIN"/>
    <property type="match status" value="1"/>
</dbReference>
<keyword evidence="5" id="KW-0732">Signal</keyword>
<protein>
    <recommendedName>
        <fullName evidence="7">LRRCT domain-containing protein</fullName>
    </recommendedName>
</protein>
<dbReference type="InterPro" id="IPR001611">
    <property type="entry name" value="Leu-rich_rpt"/>
</dbReference>
<dbReference type="AlphaFoldDB" id="C3Z9S0"/>
<sequence>MSGQVTTIFSLLSFLLLVCSAAKPTTKAVTSKAWLLDFSARVEYSQIVFNPAKNNFLALASDPQVFQVIDVFSGWPIVSLQFFLPLPGQMLAVEPDGALAAVAHNSYVSFIFLGATVPYMKTFTVPVVETSGMMVVHRKACMWPSYGQWTNVVCVSHDGTYERCSYQIYGGALAFLHPNRKWVYSPNTGVSPQSVNKFMVNSTCVYRLWENPNFGDYSYGRHWWFSYDGSRVFLDNGLTLTASDDQNRDMEVHGYFNASTEDNPHIWFSQSSQILYDIAGLKPDTSDVILYTWPYLMPTRTLPFPVPDDPKATNPQPLQRARLLSALSRFCSGDTLKVTGSWQSCRQVSVAKCGVGDSGMDGHEYRYDIGAYRYKWIKYPREATSYRGPFDTVSLSQVSQSCQVCSNETRPTQGGPTQSPSQPPGIVNIMIVDNNVGKLGTEKAELLSEIPCEIAGCEYVRAVENKLRAISAGMFHGLGRLKSLNLEGNRISHIAAGAFLPNAKMHSLNLAGNRLTFLSGGWFRSSFPPKLMVRGNAIAAIALERRLPWHIKLDNPPRCTCANEWLYERKGNILKFKQRFISTIRVLPGTSCPAWALKPNPPEPVNLRSLPCPAPLVEIVHVERSAAYKYNAVGDVYWEQSPAVYFSFPNGLHHEVDMKYETNTTTHDSLPTGNLTVRVVTDLKANGWVKCEGPVNQLGQSGNDSLCSNYMGKSRFTIWLETAEPLAFENTTCTASSETGSHTVVFMASKRAHSGLTTPQATELSLMNTTPLVNNISTTLPLTDISTTPMSTSANDDGYEDLKWYIVSAVIGLLSPLAVLGVCGCAMYIWRWIRRKAPGNPSGPSRNGNQITACSRWPVGDQGNMDESVISPYAEGGFDDHDSLNESESVISPYAEGGFQDHPDLRRADSSQSEIVPYGLAKLSAAYAGRARAQTHSVPSRPYSTERPRQTPNREGAVLAAYGPNGRDKSGKKCYQHPSILPNPGATQSSAYQQNASAAQRFRKARCYNSPALATDQERTLSNTYDQRDPREAVKGSRKAPCYNSPALATDQNRALSNTYDQRDPREAANGSRKAPCYNSPALATDQERTLSSTYDQHDPSEAATGRGISYICPSPAASADRSPAAAYSQNDRRQAITDTPDSPETNSYEPTPTRCQVQ</sequence>
<evidence type="ECO:0000256" key="2">
    <source>
        <dbReference type="ARBA" id="ARBA00022737"/>
    </source>
</evidence>
<keyword evidence="4" id="KW-0472">Membrane</keyword>
<organism>
    <name type="scientific">Branchiostoma floridae</name>
    <name type="common">Florida lancelet</name>
    <name type="synonym">Amphioxus</name>
    <dbReference type="NCBI Taxonomy" id="7739"/>
    <lineage>
        <taxon>Eukaryota</taxon>
        <taxon>Metazoa</taxon>
        <taxon>Chordata</taxon>
        <taxon>Cephalochordata</taxon>
        <taxon>Leptocardii</taxon>
        <taxon>Amphioxiformes</taxon>
        <taxon>Branchiostomatidae</taxon>
        <taxon>Branchiostoma</taxon>
    </lineage>
</organism>